<protein>
    <submittedName>
        <fullName evidence="1">Uncharacterized protein</fullName>
    </submittedName>
</protein>
<dbReference type="VEuPathDB" id="FungiDB:H257_06879"/>
<gene>
    <name evidence="1" type="ORF">H257_06879</name>
</gene>
<dbReference type="GeneID" id="20808875"/>
<proteinExistence type="predicted"/>
<sequence length="115" mass="12896">MATAHEQARDSYVNFMWPTVMTLPGDRWQWHQALRRCKAGPLQGSVLSDDVSLRTIQHSLQWHQALRRCKAGPLQGSVLSDDVSLRTIQHSLYGSVQLLGLVPTTWSAHVGANQH</sequence>
<accession>W4GKS2</accession>
<organism evidence="1">
    <name type="scientific">Aphanomyces astaci</name>
    <name type="common">Crayfish plague agent</name>
    <dbReference type="NCBI Taxonomy" id="112090"/>
    <lineage>
        <taxon>Eukaryota</taxon>
        <taxon>Sar</taxon>
        <taxon>Stramenopiles</taxon>
        <taxon>Oomycota</taxon>
        <taxon>Saprolegniomycetes</taxon>
        <taxon>Saprolegniales</taxon>
        <taxon>Verrucalvaceae</taxon>
        <taxon>Aphanomyces</taxon>
    </lineage>
</organism>
<name>W4GKS2_APHAT</name>
<dbReference type="EMBL" id="KI913127">
    <property type="protein sequence ID" value="ETV79619.1"/>
    <property type="molecule type" value="Genomic_DNA"/>
</dbReference>
<evidence type="ECO:0000313" key="1">
    <source>
        <dbReference type="EMBL" id="ETV79619.1"/>
    </source>
</evidence>
<dbReference type="AlphaFoldDB" id="W4GKS2"/>
<dbReference type="RefSeq" id="XP_009830555.1">
    <property type="nucleotide sequence ID" value="XM_009832253.1"/>
</dbReference>
<reference evidence="1" key="1">
    <citation type="submission" date="2013-12" db="EMBL/GenBank/DDBJ databases">
        <title>The Genome Sequence of Aphanomyces astaci APO3.</title>
        <authorList>
            <consortium name="The Broad Institute Genomics Platform"/>
            <person name="Russ C."/>
            <person name="Tyler B."/>
            <person name="van West P."/>
            <person name="Dieguez-Uribeondo J."/>
            <person name="Young S.K."/>
            <person name="Zeng Q."/>
            <person name="Gargeya S."/>
            <person name="Fitzgerald M."/>
            <person name="Abouelleil A."/>
            <person name="Alvarado L."/>
            <person name="Chapman S.B."/>
            <person name="Gainer-Dewar J."/>
            <person name="Goldberg J."/>
            <person name="Griggs A."/>
            <person name="Gujja S."/>
            <person name="Hansen M."/>
            <person name="Howarth C."/>
            <person name="Imamovic A."/>
            <person name="Ireland A."/>
            <person name="Larimer J."/>
            <person name="McCowan C."/>
            <person name="Murphy C."/>
            <person name="Pearson M."/>
            <person name="Poon T.W."/>
            <person name="Priest M."/>
            <person name="Roberts A."/>
            <person name="Saif S."/>
            <person name="Shea T."/>
            <person name="Sykes S."/>
            <person name="Wortman J."/>
            <person name="Nusbaum C."/>
            <person name="Birren B."/>
        </authorList>
    </citation>
    <scope>NUCLEOTIDE SEQUENCE [LARGE SCALE GENOMIC DNA]</scope>
    <source>
        <strain evidence="1">APO3</strain>
    </source>
</reference>